<evidence type="ECO:0000313" key="2">
    <source>
        <dbReference type="Proteomes" id="UP000502345"/>
    </source>
</evidence>
<dbReference type="Proteomes" id="UP000502345">
    <property type="component" value="Chromosome"/>
</dbReference>
<dbReference type="AlphaFoldDB" id="A0A6G9D3D4"/>
<dbReference type="EMBL" id="CP050124">
    <property type="protein sequence ID" value="QIP43664.1"/>
    <property type="molecule type" value="Genomic_DNA"/>
</dbReference>
<organism evidence="1 2">
    <name type="scientific">Rhodococcus erythropolis</name>
    <name type="common">Arthrobacter picolinophilus</name>
    <dbReference type="NCBI Taxonomy" id="1833"/>
    <lineage>
        <taxon>Bacteria</taxon>
        <taxon>Bacillati</taxon>
        <taxon>Actinomycetota</taxon>
        <taxon>Actinomycetes</taxon>
        <taxon>Mycobacteriales</taxon>
        <taxon>Nocardiaceae</taxon>
        <taxon>Rhodococcus</taxon>
        <taxon>Rhodococcus erythropolis group</taxon>
    </lineage>
</organism>
<protein>
    <submittedName>
        <fullName evidence="1">Uncharacterized protein</fullName>
    </submittedName>
</protein>
<proteinExistence type="predicted"/>
<name>A0A6G9D3D4_RHOER</name>
<reference evidence="1 2" key="1">
    <citation type="submission" date="2020-03" db="EMBL/GenBank/DDBJ databases">
        <title>Screen low temperature-resistant strains for efficient degradation of petroleum hydrocarbons under the low temperature.</title>
        <authorList>
            <person name="Wang Y."/>
            <person name="Chen J."/>
        </authorList>
    </citation>
    <scope>NUCLEOTIDE SEQUENCE [LARGE SCALE GENOMIC DNA]</scope>
    <source>
        <strain evidence="1 2">KB1</strain>
    </source>
</reference>
<sequence>MTERRDVRDYLAALTDGELDELLAEIATDSTDHTTESEPK</sequence>
<accession>A0A6G9D3D4</accession>
<evidence type="ECO:0000313" key="1">
    <source>
        <dbReference type="EMBL" id="QIP43664.1"/>
    </source>
</evidence>
<gene>
    <name evidence="1" type="ORF">G9444_6421</name>
</gene>
<dbReference type="RefSeq" id="WP_263654412.1">
    <property type="nucleotide sequence ID" value="NZ_CP050124.1"/>
</dbReference>